<evidence type="ECO:0000256" key="2">
    <source>
        <dbReference type="SAM" id="SignalP"/>
    </source>
</evidence>
<reference evidence="4" key="4">
    <citation type="submission" date="2025-05" db="UniProtKB">
        <authorList>
            <consortium name="EnsemblFungi"/>
        </authorList>
    </citation>
    <scope>IDENTIFICATION</scope>
    <source>
        <strain evidence="4">isolate 1-1 / race 1 (BBBD)</strain>
    </source>
</reference>
<proteinExistence type="predicted"/>
<feature type="compositionally biased region" description="Low complexity" evidence="1">
    <location>
        <begin position="54"/>
        <end position="69"/>
    </location>
</feature>
<name>A0A180H0M7_PUCT1</name>
<dbReference type="AlphaFoldDB" id="A0A180H0M7"/>
<dbReference type="EnsemblFungi" id="PTTG_01799-t43_1">
    <property type="protein sequence ID" value="PTTG_01799-t43_1-p1"/>
    <property type="gene ID" value="PTTG_01799"/>
</dbReference>
<reference evidence="4 5" key="3">
    <citation type="journal article" date="2017" name="G3 (Bethesda)">
        <title>Comparative analysis highlights variable genome content of wheat rusts and divergence of the mating loci.</title>
        <authorList>
            <person name="Cuomo C.A."/>
            <person name="Bakkeren G."/>
            <person name="Khalil H.B."/>
            <person name="Panwar V."/>
            <person name="Joly D."/>
            <person name="Linning R."/>
            <person name="Sakthikumar S."/>
            <person name="Song X."/>
            <person name="Adiconis X."/>
            <person name="Fan L."/>
            <person name="Goldberg J.M."/>
            <person name="Levin J.Z."/>
            <person name="Young S."/>
            <person name="Zeng Q."/>
            <person name="Anikster Y."/>
            <person name="Bruce M."/>
            <person name="Wang M."/>
            <person name="Yin C."/>
            <person name="McCallum B."/>
            <person name="Szabo L.J."/>
            <person name="Hulbert S."/>
            <person name="Chen X."/>
            <person name="Fellers J.P."/>
        </authorList>
    </citation>
    <scope>NUCLEOTIDE SEQUENCE</scope>
    <source>
        <strain evidence="4">isolate 1-1 / race 1 (BBBD)</strain>
        <strain evidence="5">Isolate 1-1 / race 1 (BBBD)</strain>
    </source>
</reference>
<reference evidence="3" key="1">
    <citation type="submission" date="2009-11" db="EMBL/GenBank/DDBJ databases">
        <authorList>
            <consortium name="The Broad Institute Genome Sequencing Platform"/>
            <person name="Ward D."/>
            <person name="Feldgarden M."/>
            <person name="Earl A."/>
            <person name="Young S.K."/>
            <person name="Zeng Q."/>
            <person name="Koehrsen M."/>
            <person name="Alvarado L."/>
            <person name="Berlin A."/>
            <person name="Bochicchio J."/>
            <person name="Borenstein D."/>
            <person name="Chapman S.B."/>
            <person name="Chen Z."/>
            <person name="Engels R."/>
            <person name="Freedman E."/>
            <person name="Gellesch M."/>
            <person name="Goldberg J."/>
            <person name="Griggs A."/>
            <person name="Gujja S."/>
            <person name="Heilman E."/>
            <person name="Heiman D."/>
            <person name="Hepburn T."/>
            <person name="Howarth C."/>
            <person name="Jen D."/>
            <person name="Larson L."/>
            <person name="Lewis B."/>
            <person name="Mehta T."/>
            <person name="Park D."/>
            <person name="Pearson M."/>
            <person name="Roberts A."/>
            <person name="Saif S."/>
            <person name="Shea T."/>
            <person name="Shenoy N."/>
            <person name="Sisk P."/>
            <person name="Stolte C."/>
            <person name="Sykes S."/>
            <person name="Thomson T."/>
            <person name="Walk T."/>
            <person name="White J."/>
            <person name="Yandava C."/>
            <person name="Izard J."/>
            <person name="Baranova O.V."/>
            <person name="Blanton J.M."/>
            <person name="Tanner A.C."/>
            <person name="Dewhirst F.E."/>
            <person name="Haas B."/>
            <person name="Nusbaum C."/>
            <person name="Birren B."/>
        </authorList>
    </citation>
    <scope>NUCLEOTIDE SEQUENCE [LARGE SCALE GENOMIC DNA]</scope>
    <source>
        <strain evidence="3">1-1 BBBD Race 1</strain>
    </source>
</reference>
<keyword evidence="5" id="KW-1185">Reference proteome</keyword>
<dbReference type="VEuPathDB" id="FungiDB:PTTG_01799"/>
<feature type="signal peptide" evidence="2">
    <location>
        <begin position="1"/>
        <end position="17"/>
    </location>
</feature>
<keyword evidence="2" id="KW-0732">Signal</keyword>
<organism evidence="3">
    <name type="scientific">Puccinia triticina (isolate 1-1 / race 1 (BBBD))</name>
    <name type="common">Brown leaf rust fungus</name>
    <dbReference type="NCBI Taxonomy" id="630390"/>
    <lineage>
        <taxon>Eukaryota</taxon>
        <taxon>Fungi</taxon>
        <taxon>Dikarya</taxon>
        <taxon>Basidiomycota</taxon>
        <taxon>Pucciniomycotina</taxon>
        <taxon>Pucciniomycetes</taxon>
        <taxon>Pucciniales</taxon>
        <taxon>Pucciniaceae</taxon>
        <taxon>Puccinia</taxon>
    </lineage>
</organism>
<reference evidence="3" key="2">
    <citation type="submission" date="2016-05" db="EMBL/GenBank/DDBJ databases">
        <title>Comparative analysis highlights variable genome content of wheat rusts and divergence of the mating loci.</title>
        <authorList>
            <person name="Cuomo C.A."/>
            <person name="Bakkeren G."/>
            <person name="Szabo L."/>
            <person name="Khalil H."/>
            <person name="Joly D."/>
            <person name="Goldberg J."/>
            <person name="Young S."/>
            <person name="Zeng Q."/>
            <person name="Fellers J."/>
        </authorList>
    </citation>
    <scope>NUCLEOTIDE SEQUENCE [LARGE SCALE GENOMIC DNA]</scope>
    <source>
        <strain evidence="3">1-1 BBBD Race 1</strain>
    </source>
</reference>
<feature type="chain" id="PRO_5008110506" evidence="2">
    <location>
        <begin position="18"/>
        <end position="310"/>
    </location>
</feature>
<evidence type="ECO:0000313" key="3">
    <source>
        <dbReference type="EMBL" id="OAV98570.1"/>
    </source>
</evidence>
<accession>A0A180H0M7</accession>
<feature type="region of interest" description="Disordered" evidence="1">
    <location>
        <begin position="42"/>
        <end position="69"/>
    </location>
</feature>
<evidence type="ECO:0000256" key="1">
    <source>
        <dbReference type="SAM" id="MobiDB-lite"/>
    </source>
</evidence>
<sequence>MFSTVYVACLLAVSALASPVQHHPRGFGLSYSNDAAQSSASHNSAATMSPLGGSFQSSDAQSASASHNSGSSFGGVGGGGFGGGIGGGGFAGGVGGIGGGVGGLGVGGTFGAGGSFNSMNVQSQAMSANTFNAGGIGMGGIGGIGGGIGGGASMAISQQAYSASSVISSFQSLTNMMSNMQASLIAGQMSQSMAMQQVSTLAQSFQMAMNQANTCVPCFIGGQFGGVASSTMSMLTQFMSQMSSTFGVNSLPQIFSPFSGLGSVFSSFFSQAFSSQSSLSYSSLIPSSFPGLMGSVIPGLPGMLNQFKKK</sequence>
<gene>
    <name evidence="3" type="ORF">PTTG_01799</name>
</gene>
<evidence type="ECO:0000313" key="4">
    <source>
        <dbReference type="EnsemblFungi" id="PTTG_01799-t43_1-p1"/>
    </source>
</evidence>
<dbReference type="EMBL" id="ADAS02000006">
    <property type="protein sequence ID" value="OAV98570.1"/>
    <property type="molecule type" value="Genomic_DNA"/>
</dbReference>
<protein>
    <submittedName>
        <fullName evidence="3 4">Uncharacterized protein</fullName>
    </submittedName>
</protein>
<dbReference type="Proteomes" id="UP000005240">
    <property type="component" value="Unassembled WGS sequence"/>
</dbReference>
<evidence type="ECO:0000313" key="5">
    <source>
        <dbReference type="Proteomes" id="UP000005240"/>
    </source>
</evidence>